<evidence type="ECO:0000256" key="1">
    <source>
        <dbReference type="ARBA" id="ARBA00010876"/>
    </source>
</evidence>
<accession>A0A6J3KIE0</accession>
<dbReference type="Pfam" id="PF00849">
    <property type="entry name" value="PseudoU_synth_2"/>
    <property type="match status" value="1"/>
</dbReference>
<dbReference type="CDD" id="cd02869">
    <property type="entry name" value="PseudoU_synth_RluA_like"/>
    <property type="match status" value="1"/>
</dbReference>
<dbReference type="GO" id="GO:0003723">
    <property type="term" value="F:RNA binding"/>
    <property type="evidence" value="ECO:0007669"/>
    <property type="project" value="InterPro"/>
</dbReference>
<feature type="domain" description="Pseudouridine synthase RsuA/RluA-like" evidence="2">
    <location>
        <begin position="49"/>
        <end position="214"/>
    </location>
</feature>
<organism evidence="3 4">
    <name type="scientific">Bombus vosnesenskii</name>
    <dbReference type="NCBI Taxonomy" id="207650"/>
    <lineage>
        <taxon>Eukaryota</taxon>
        <taxon>Metazoa</taxon>
        <taxon>Ecdysozoa</taxon>
        <taxon>Arthropoda</taxon>
        <taxon>Hexapoda</taxon>
        <taxon>Insecta</taxon>
        <taxon>Pterygota</taxon>
        <taxon>Neoptera</taxon>
        <taxon>Endopterygota</taxon>
        <taxon>Hymenoptera</taxon>
        <taxon>Apocrita</taxon>
        <taxon>Aculeata</taxon>
        <taxon>Apoidea</taxon>
        <taxon>Anthophila</taxon>
        <taxon>Apidae</taxon>
        <taxon>Bombus</taxon>
        <taxon>Pyrobombus</taxon>
    </lineage>
</organism>
<dbReference type="PANTHER" id="PTHR21600">
    <property type="entry name" value="MITOCHONDRIAL RNA PSEUDOURIDINE SYNTHASE"/>
    <property type="match status" value="1"/>
</dbReference>
<dbReference type="PANTHER" id="PTHR21600:SF87">
    <property type="entry name" value="RNA PSEUDOURIDYLATE SYNTHASE DOMAIN-CONTAINING PROTEIN 1"/>
    <property type="match status" value="1"/>
</dbReference>
<dbReference type="AlphaFoldDB" id="A0A6J3KIE0"/>
<dbReference type="GO" id="GO:0009982">
    <property type="term" value="F:pseudouridine synthase activity"/>
    <property type="evidence" value="ECO:0007669"/>
    <property type="project" value="InterPro"/>
</dbReference>
<dbReference type="InterPro" id="IPR050188">
    <property type="entry name" value="RluA_PseudoU_synthase"/>
</dbReference>
<evidence type="ECO:0000259" key="2">
    <source>
        <dbReference type="Pfam" id="PF00849"/>
    </source>
</evidence>
<name>A0A6J3KIE0_9HYME</name>
<proteinExistence type="inferred from homology"/>
<dbReference type="SUPFAM" id="SSF55120">
    <property type="entry name" value="Pseudouridine synthase"/>
    <property type="match status" value="1"/>
</dbReference>
<dbReference type="Gene3D" id="3.30.2350.10">
    <property type="entry name" value="Pseudouridine synthase"/>
    <property type="match status" value="1"/>
</dbReference>
<dbReference type="Proteomes" id="UP000504631">
    <property type="component" value="Unplaced"/>
</dbReference>
<protein>
    <submittedName>
        <fullName evidence="4">RNA pseudouridylate synthase domain-containing protein 1-like isoform X1</fullName>
    </submittedName>
</protein>
<comment type="similarity">
    <text evidence="1">Belongs to the pseudouridine synthase RluA family.</text>
</comment>
<dbReference type="GO" id="GO:0000455">
    <property type="term" value="P:enzyme-directed rRNA pseudouridine synthesis"/>
    <property type="evidence" value="ECO:0007669"/>
    <property type="project" value="TreeGrafter"/>
</dbReference>
<sequence>MNINKILYNCRMFILKLTRILKVLLKLYTKYFIEIKHKNNVNILYHSENFLVVSKPYDMCINSNNREKKDTLQFELKKILPKLVNPNLFHEFHFVHRLDYVTSGVICIALNKKAARAASNVFEARTAKKFYLALLHGHINEPYLIIDKAIGIDAREKKGNHKMCTSDNLFCEKPKESYTILIVLERGFRNGKPATKVLLCPGTGRRHQLRVHCSYIGHTVIGDYTYSERKDIEPYRTFLHSFRLILNNEMENLDVRSTDPFVASDPRNQWSPTNIARILDEDIFYDIYNLLQSNKH</sequence>
<dbReference type="KEGG" id="bvk:117234491"/>
<dbReference type="InterPro" id="IPR006145">
    <property type="entry name" value="PsdUridine_synth_RsuA/RluA"/>
</dbReference>
<dbReference type="InterPro" id="IPR020103">
    <property type="entry name" value="PsdUridine_synth_cat_dom_sf"/>
</dbReference>
<gene>
    <name evidence="4" type="primary">LOC117234491</name>
</gene>
<dbReference type="GeneID" id="117234491"/>
<evidence type="ECO:0000313" key="3">
    <source>
        <dbReference type="Proteomes" id="UP000504631"/>
    </source>
</evidence>
<reference evidence="4" key="1">
    <citation type="submission" date="2025-08" db="UniProtKB">
        <authorList>
            <consortium name="RefSeq"/>
        </authorList>
    </citation>
    <scope>IDENTIFICATION</scope>
    <source>
        <tissue evidence="4">Muscle</tissue>
    </source>
</reference>
<evidence type="ECO:0000313" key="4">
    <source>
        <dbReference type="RefSeq" id="XP_033351664.1"/>
    </source>
</evidence>
<dbReference type="RefSeq" id="XP_033351664.1">
    <property type="nucleotide sequence ID" value="XM_033495773.1"/>
</dbReference>
<keyword evidence="3" id="KW-1185">Reference proteome</keyword>